<dbReference type="CDD" id="cd00077">
    <property type="entry name" value="HDc"/>
    <property type="match status" value="1"/>
</dbReference>
<dbReference type="KEGG" id="gme:Gmet_2382"/>
<sequence>MDTSSLAGLHRWFADYCRTFHNDNEEHNRNIRLKEEHTAKVCAVMEILADSLALSPEDRRIAVAVALFHDIGRFEQYRRFRTFKDSSSVNHAELGGRVLAEGKVLAGLPEEEQRLIIGAVGLHNVFRIPAMLGDRQRLFLRLIRDADKLDIWRVFIEFYGQPAEERASAVSLGFPDIPECTPAVLDTLLRGEMVDLATLRTLSDFKLLQLSWVFDLNFPRSRELVRERGYVELIADTLSRTKCVERAIGVVRAALCARGGEA</sequence>
<evidence type="ECO:0000313" key="2">
    <source>
        <dbReference type="EMBL" id="ABB32607.1"/>
    </source>
</evidence>
<dbReference type="STRING" id="269799.Gmet_2382"/>
<dbReference type="AlphaFoldDB" id="Q39T17"/>
<dbReference type="HOGENOM" id="CLU_087303_0_0_7"/>
<keyword evidence="3" id="KW-1185">Reference proteome</keyword>
<dbReference type="RefSeq" id="WP_004514759.1">
    <property type="nucleotide sequence ID" value="NC_007517.1"/>
</dbReference>
<dbReference type="NCBIfam" id="TIGR00277">
    <property type="entry name" value="HDIG"/>
    <property type="match status" value="1"/>
</dbReference>
<keyword evidence="2" id="KW-0378">Hydrolase</keyword>
<dbReference type="SUPFAM" id="SSF109604">
    <property type="entry name" value="HD-domain/PDEase-like"/>
    <property type="match status" value="1"/>
</dbReference>
<feature type="domain" description="HD" evidence="1">
    <location>
        <begin position="36"/>
        <end position="150"/>
    </location>
</feature>
<dbReference type="Gene3D" id="1.10.3210.10">
    <property type="entry name" value="Hypothetical protein af1432"/>
    <property type="match status" value="1"/>
</dbReference>
<dbReference type="InterPro" id="IPR006675">
    <property type="entry name" value="HDIG_dom"/>
</dbReference>
<evidence type="ECO:0000313" key="3">
    <source>
        <dbReference type="Proteomes" id="UP000007073"/>
    </source>
</evidence>
<gene>
    <name evidence="2" type="ordered locus">Gmet_2382</name>
</gene>
<reference evidence="2 3" key="2">
    <citation type="journal article" date="2009" name="BMC Microbiol.">
        <title>The genome sequence of Geobacter metallireducens: features of metabolism, physiology and regulation common and dissimilar to Geobacter sulfurreducens.</title>
        <authorList>
            <person name="Aklujkar M."/>
            <person name="Krushkal J."/>
            <person name="DiBartolo G."/>
            <person name="Lapidus A."/>
            <person name="Land M.L."/>
            <person name="Lovley D.R."/>
        </authorList>
    </citation>
    <scope>NUCLEOTIDE SEQUENCE [LARGE SCALE GENOMIC DNA]</scope>
    <source>
        <strain evidence="3">ATCC 53774 / DSM 7210 / GS-15</strain>
    </source>
</reference>
<dbReference type="Proteomes" id="UP000007073">
    <property type="component" value="Chromosome"/>
</dbReference>
<dbReference type="Pfam" id="PF01966">
    <property type="entry name" value="HD"/>
    <property type="match status" value="1"/>
</dbReference>
<proteinExistence type="predicted"/>
<dbReference type="EMBL" id="CP000148">
    <property type="protein sequence ID" value="ABB32607.1"/>
    <property type="molecule type" value="Genomic_DNA"/>
</dbReference>
<reference evidence="2 3" key="1">
    <citation type="submission" date="2005-10" db="EMBL/GenBank/DDBJ databases">
        <title>Complete sequence of Geobacter metallireducens GS-15.</title>
        <authorList>
            <consortium name="US DOE Joint Genome Institute"/>
            <person name="Copeland A."/>
            <person name="Lucas S."/>
            <person name="Lapidus A."/>
            <person name="Barry K."/>
            <person name="Detter J.C."/>
            <person name="Glavina T."/>
            <person name="Hammon N."/>
            <person name="Israni S."/>
            <person name="Pitluck S."/>
            <person name="Di Bartolo G."/>
            <person name="Chain P."/>
            <person name="Schmutz J."/>
            <person name="Larimer F."/>
            <person name="Land M."/>
            <person name="Kyrpides N."/>
            <person name="Ivanova N."/>
            <person name="Richardson P."/>
        </authorList>
    </citation>
    <scope>NUCLEOTIDE SEQUENCE [LARGE SCALE GENOMIC DNA]</scope>
    <source>
        <strain evidence="3">ATCC 53774 / DSM 7210 / GS-15</strain>
    </source>
</reference>
<name>Q39T17_GEOMG</name>
<dbReference type="InterPro" id="IPR003607">
    <property type="entry name" value="HD/PDEase_dom"/>
</dbReference>
<protein>
    <submittedName>
        <fullName evidence="2">Metal-dependent phosphohydrolase, HDc domain-containing</fullName>
    </submittedName>
</protein>
<dbReference type="GO" id="GO:0016787">
    <property type="term" value="F:hydrolase activity"/>
    <property type="evidence" value="ECO:0007669"/>
    <property type="project" value="UniProtKB-KW"/>
</dbReference>
<dbReference type="eggNOG" id="COG1418">
    <property type="taxonomic scope" value="Bacteria"/>
</dbReference>
<accession>Q39T17</accession>
<organism evidence="2 3">
    <name type="scientific">Geobacter metallireducens (strain ATCC 53774 / DSM 7210 / GS-15)</name>
    <dbReference type="NCBI Taxonomy" id="269799"/>
    <lineage>
        <taxon>Bacteria</taxon>
        <taxon>Pseudomonadati</taxon>
        <taxon>Thermodesulfobacteriota</taxon>
        <taxon>Desulfuromonadia</taxon>
        <taxon>Geobacterales</taxon>
        <taxon>Geobacteraceae</taxon>
        <taxon>Geobacter</taxon>
    </lineage>
</organism>
<evidence type="ECO:0000259" key="1">
    <source>
        <dbReference type="Pfam" id="PF01966"/>
    </source>
</evidence>
<dbReference type="InterPro" id="IPR006674">
    <property type="entry name" value="HD_domain"/>
</dbReference>